<dbReference type="Gramene" id="TraesCAD_scaffold_053218_01G000200.1">
    <property type="protein sequence ID" value="TraesCAD_scaffold_053218_01G000200.1"/>
    <property type="gene ID" value="TraesCAD_scaffold_053218_01G000200"/>
</dbReference>
<keyword evidence="1" id="KW-0812">Transmembrane</keyword>
<dbReference type="GO" id="GO:0004497">
    <property type="term" value="F:monooxygenase activity"/>
    <property type="evidence" value="ECO:0007669"/>
    <property type="project" value="UniProtKB-KW"/>
</dbReference>
<keyword evidence="2" id="KW-0472">Membrane</keyword>
<dbReference type="InterPro" id="IPR051382">
    <property type="entry name" value="CYP450_AA/FA_Hydroxylases"/>
</dbReference>
<feature type="region of interest" description="Disordered" evidence="5">
    <location>
        <begin position="99"/>
        <end position="124"/>
    </location>
</feature>
<dbReference type="PANTHER" id="PTHR47949:SF6">
    <property type="entry name" value="CYTOCHROME P450"/>
    <property type="match status" value="1"/>
</dbReference>
<dbReference type="Gramene" id="TraesKAR3B01G0545460.1">
    <property type="protein sequence ID" value="cds.TraesKAR3B01G0545460.1"/>
    <property type="gene ID" value="TraesKAR3B01G0545460"/>
</dbReference>
<evidence type="ECO:0000313" key="7">
    <source>
        <dbReference type="Proteomes" id="UP000019116"/>
    </source>
</evidence>
<dbReference type="InterPro" id="IPR002401">
    <property type="entry name" value="Cyt_P450_E_grp-I"/>
</dbReference>
<dbReference type="GO" id="GO:0020037">
    <property type="term" value="F:heme binding"/>
    <property type="evidence" value="ECO:0007669"/>
    <property type="project" value="InterPro"/>
</dbReference>
<dbReference type="InterPro" id="IPR036396">
    <property type="entry name" value="Cyt_P450_sf"/>
</dbReference>
<dbReference type="STRING" id="4565.A0A3B6FYH8"/>
<comment type="cofactor">
    <cofactor evidence="3">
        <name>heme</name>
        <dbReference type="ChEBI" id="CHEBI:30413"/>
    </cofactor>
</comment>
<dbReference type="Gramene" id="TraesRN3B0101440400.1">
    <property type="protein sequence ID" value="TraesRN3B0101440400.1"/>
    <property type="gene ID" value="TraesRN3B0101440400"/>
</dbReference>
<sequence length="139" mass="15211">MDNTAVASYSVPRGSQVVLSRIGLGRNPRVWAGPLGFWPERHLAGDDATVALSEPELRFVSFSTGRRGCPGIAPGTLFTVMLFARLLQRFTWSLPPGVDGVCPRSSPTWDSTRSRSSFESEADEPVKLLESWRSASAWS</sequence>
<dbReference type="PRINTS" id="PR00463">
    <property type="entry name" value="EP450I"/>
</dbReference>
<dbReference type="InterPro" id="IPR001128">
    <property type="entry name" value="Cyt_P450"/>
</dbReference>
<evidence type="ECO:0000256" key="4">
    <source>
        <dbReference type="RuleBase" id="RU000461"/>
    </source>
</evidence>
<evidence type="ECO:0000313" key="6">
    <source>
        <dbReference type="EnsemblPlants" id="TraesCS3B02G575300.1.cds1"/>
    </source>
</evidence>
<evidence type="ECO:0000256" key="1">
    <source>
        <dbReference type="ARBA" id="ARBA00022692"/>
    </source>
</evidence>
<dbReference type="Gramene" id="TraesJUL3B03G01797900.1">
    <property type="protein sequence ID" value="TraesJUL3B03G01797900.1.CDS1"/>
    <property type="gene ID" value="TraesJUL3B03G01797900"/>
</dbReference>
<comment type="similarity">
    <text evidence="4">Belongs to the cytochrome P450 family.</text>
</comment>
<name>A0A3B6FYH8_WHEAT</name>
<organism evidence="6">
    <name type="scientific">Triticum aestivum</name>
    <name type="common">Wheat</name>
    <dbReference type="NCBI Taxonomy" id="4565"/>
    <lineage>
        <taxon>Eukaryota</taxon>
        <taxon>Viridiplantae</taxon>
        <taxon>Streptophyta</taxon>
        <taxon>Embryophyta</taxon>
        <taxon>Tracheophyta</taxon>
        <taxon>Spermatophyta</taxon>
        <taxon>Magnoliopsida</taxon>
        <taxon>Liliopsida</taxon>
        <taxon>Poales</taxon>
        <taxon>Poaceae</taxon>
        <taxon>BOP clade</taxon>
        <taxon>Pooideae</taxon>
        <taxon>Triticodae</taxon>
        <taxon>Triticeae</taxon>
        <taxon>Triticinae</taxon>
        <taxon>Triticum</taxon>
    </lineage>
</organism>
<reference evidence="6" key="2">
    <citation type="submission" date="2018-10" db="UniProtKB">
        <authorList>
            <consortium name="EnsemblPlants"/>
        </authorList>
    </citation>
    <scope>IDENTIFICATION</scope>
</reference>
<evidence type="ECO:0000256" key="5">
    <source>
        <dbReference type="SAM" id="MobiDB-lite"/>
    </source>
</evidence>
<dbReference type="SUPFAM" id="SSF48264">
    <property type="entry name" value="Cytochrome P450"/>
    <property type="match status" value="1"/>
</dbReference>
<keyword evidence="3 4" id="KW-0479">Metal-binding</keyword>
<feature type="binding site" description="axial binding residue" evidence="3">
    <location>
        <position position="69"/>
    </location>
    <ligand>
        <name>heme</name>
        <dbReference type="ChEBI" id="CHEBI:30413"/>
    </ligand>
    <ligandPart>
        <name>Fe</name>
        <dbReference type="ChEBI" id="CHEBI:18248"/>
    </ligandPart>
</feature>
<dbReference type="Gene3D" id="1.10.630.10">
    <property type="entry name" value="Cytochrome P450"/>
    <property type="match status" value="1"/>
</dbReference>
<reference evidence="6" key="1">
    <citation type="submission" date="2018-08" db="EMBL/GenBank/DDBJ databases">
        <authorList>
            <person name="Rossello M."/>
        </authorList>
    </citation>
    <scope>NUCLEOTIDE SEQUENCE [LARGE SCALE GENOMIC DNA]</scope>
    <source>
        <strain evidence="6">cv. Chinese Spring</strain>
    </source>
</reference>
<accession>A0A3B6FYH8</accession>
<dbReference type="Gramene" id="TraesCS3B03G1436500.1">
    <property type="protein sequence ID" value="TraesCS3B03G1436500.1.CDS1"/>
    <property type="gene ID" value="TraesCS3B03G1436500"/>
</dbReference>
<dbReference type="Proteomes" id="UP000019116">
    <property type="component" value="Chromosome 3B"/>
</dbReference>
<dbReference type="Gramene" id="TraesCLE_scaffold_132452_01G000100.1">
    <property type="protein sequence ID" value="TraesCLE_scaffold_132452_01G000100.1"/>
    <property type="gene ID" value="TraesCLE_scaffold_132452_01G000100"/>
</dbReference>
<keyword evidence="3 4" id="KW-0349">Heme</keyword>
<keyword evidence="4" id="KW-0503">Monooxygenase</keyword>
<keyword evidence="2" id="KW-1133">Transmembrane helix</keyword>
<evidence type="ECO:0008006" key="8">
    <source>
        <dbReference type="Google" id="ProtNLM"/>
    </source>
</evidence>
<dbReference type="EnsemblPlants" id="TraesCS3B02G575300.1">
    <property type="protein sequence ID" value="TraesCS3B02G575300.1.cds1"/>
    <property type="gene ID" value="TraesCS3B02G575300"/>
</dbReference>
<keyword evidence="7" id="KW-1185">Reference proteome</keyword>
<proteinExistence type="inferred from homology"/>
<keyword evidence="3 4" id="KW-0408">Iron</keyword>
<dbReference type="OrthoDB" id="594634at2759"/>
<keyword evidence="4" id="KW-0560">Oxidoreductase</keyword>
<evidence type="ECO:0000256" key="2">
    <source>
        <dbReference type="ARBA" id="ARBA00022989"/>
    </source>
</evidence>
<dbReference type="GO" id="GO:0016705">
    <property type="term" value="F:oxidoreductase activity, acting on paired donors, with incorporation or reduction of molecular oxygen"/>
    <property type="evidence" value="ECO:0007669"/>
    <property type="project" value="InterPro"/>
</dbReference>
<dbReference type="Pfam" id="PF00067">
    <property type="entry name" value="p450"/>
    <property type="match status" value="1"/>
</dbReference>
<dbReference type="Gramene" id="TraesCS3B02G575300.1">
    <property type="protein sequence ID" value="TraesCS3B02G575300.1.cds1"/>
    <property type="gene ID" value="TraesCS3B02G575300"/>
</dbReference>
<dbReference type="PROSITE" id="PS00086">
    <property type="entry name" value="CYTOCHROME_P450"/>
    <property type="match status" value="1"/>
</dbReference>
<dbReference type="Gramene" id="TraesWEE_scaffold_133205_01G000100.1">
    <property type="protein sequence ID" value="TraesWEE_scaffold_133205_01G000100.1"/>
    <property type="gene ID" value="TraesWEE_scaffold_133205_01G000100"/>
</dbReference>
<dbReference type="GO" id="GO:0005506">
    <property type="term" value="F:iron ion binding"/>
    <property type="evidence" value="ECO:0007669"/>
    <property type="project" value="InterPro"/>
</dbReference>
<dbReference type="InterPro" id="IPR017972">
    <property type="entry name" value="Cyt_P450_CS"/>
</dbReference>
<evidence type="ECO:0000256" key="3">
    <source>
        <dbReference type="PIRSR" id="PIRSR602401-1"/>
    </source>
</evidence>
<dbReference type="AlphaFoldDB" id="A0A3B6FYH8"/>
<dbReference type="Gramene" id="TraesSTA3B03G01771300.1">
    <property type="protein sequence ID" value="TraesSTA3B03G01771300.1.CDS1"/>
    <property type="gene ID" value="TraesSTA3B03G01771300"/>
</dbReference>
<dbReference type="Gramene" id="TraesROB_scaffold_127332_01G000100.1">
    <property type="protein sequence ID" value="TraesROB_scaffold_127332_01G000100.1"/>
    <property type="gene ID" value="TraesROB_scaffold_127332_01G000100"/>
</dbReference>
<protein>
    <recommendedName>
        <fullName evidence="8">Cytochrome P450</fullName>
    </recommendedName>
</protein>
<dbReference type="Gramene" id="TraesLDM3B03G01779130.1">
    <property type="protein sequence ID" value="TraesLDM3B03G01779130.1.CDS1"/>
    <property type="gene ID" value="TraesLDM3B03G01779130"/>
</dbReference>
<dbReference type="PANTHER" id="PTHR47949">
    <property type="entry name" value="CYTOCHROME P450 703A2-RELATED-RELATED"/>
    <property type="match status" value="1"/>
</dbReference>